<dbReference type="OrthoDB" id="7597380at2"/>
<sequence>MRAYLLIAAIFLPGLSACSDNKEDNQVTATRMDDLGSLEGTISDDMINTDMSTDEGPYESVVPAEVKPEAKAEEKPLEEAEMPIPVVTDEKATTE</sequence>
<organism evidence="2 3">
    <name type="scientific">Sphingorhabdus profundilacus</name>
    <dbReference type="NCBI Taxonomy" id="2509718"/>
    <lineage>
        <taxon>Bacteria</taxon>
        <taxon>Pseudomonadati</taxon>
        <taxon>Pseudomonadota</taxon>
        <taxon>Alphaproteobacteria</taxon>
        <taxon>Sphingomonadales</taxon>
        <taxon>Sphingomonadaceae</taxon>
        <taxon>Sphingorhabdus</taxon>
    </lineage>
</organism>
<evidence type="ECO:0000313" key="2">
    <source>
        <dbReference type="EMBL" id="MVZ97424.1"/>
    </source>
</evidence>
<evidence type="ECO:0000313" key="3">
    <source>
        <dbReference type="Proteomes" id="UP000471147"/>
    </source>
</evidence>
<reference evidence="2 3" key="1">
    <citation type="submission" date="2019-01" db="EMBL/GenBank/DDBJ databases">
        <title>Sphingorhabdus lacus sp.nov., isolated from an oligotrophic freshwater lake.</title>
        <authorList>
            <person name="Park M."/>
        </authorList>
    </citation>
    <scope>NUCLEOTIDE SEQUENCE [LARGE SCALE GENOMIC DNA]</scope>
    <source>
        <strain evidence="2 3">IMCC26285</strain>
    </source>
</reference>
<feature type="region of interest" description="Disordered" evidence="1">
    <location>
        <begin position="39"/>
        <end position="95"/>
    </location>
</feature>
<evidence type="ECO:0000256" key="1">
    <source>
        <dbReference type="SAM" id="MobiDB-lite"/>
    </source>
</evidence>
<name>A0A6I4LZR4_9SPHN</name>
<dbReference type="Proteomes" id="UP000471147">
    <property type="component" value="Unassembled WGS sequence"/>
</dbReference>
<feature type="compositionally biased region" description="Basic and acidic residues" evidence="1">
    <location>
        <begin position="66"/>
        <end position="78"/>
    </location>
</feature>
<dbReference type="PROSITE" id="PS51257">
    <property type="entry name" value="PROKAR_LIPOPROTEIN"/>
    <property type="match status" value="1"/>
</dbReference>
<dbReference type="EMBL" id="SDWJ01000001">
    <property type="protein sequence ID" value="MVZ97424.1"/>
    <property type="molecule type" value="Genomic_DNA"/>
</dbReference>
<dbReference type="AlphaFoldDB" id="A0A6I4LZR4"/>
<proteinExistence type="predicted"/>
<protein>
    <submittedName>
        <fullName evidence="2">Uncharacterized protein</fullName>
    </submittedName>
</protein>
<dbReference type="RefSeq" id="WP_160353299.1">
    <property type="nucleotide sequence ID" value="NZ_SDWJ01000001.1"/>
</dbReference>
<comment type="caution">
    <text evidence="2">The sequence shown here is derived from an EMBL/GenBank/DDBJ whole genome shotgun (WGS) entry which is preliminary data.</text>
</comment>
<accession>A0A6I4LZR4</accession>
<gene>
    <name evidence="2" type="ORF">EUU23_06860</name>
</gene>
<keyword evidence="3" id="KW-1185">Reference proteome</keyword>